<comment type="caution">
    <text evidence="2">The sequence shown here is derived from an EMBL/GenBank/DDBJ whole genome shotgun (WGS) entry which is preliminary data.</text>
</comment>
<gene>
    <name evidence="2" type="ORF">NCI01_00865</name>
</gene>
<feature type="transmembrane region" description="Helical" evidence="1">
    <location>
        <begin position="6"/>
        <end position="28"/>
    </location>
</feature>
<sequence>MTDTLLWLTAIGSVATALFTAFLWIVAWRTLSGAKDQLELLTKQAVREGRPFVSAEVVPGLHGPGFWDLIVTNTGRTAAREIRFDFEEWTPQDDKDHITEHLLVYLNATHMLVPNARHRVLWRANDDPTTSMTAAGVPPRFNLGISYEDDQNTAYSDSFDFDVEVIGSVSPAPTQGPRVSSGNEKELANIERALRTLNTHVGELRR</sequence>
<evidence type="ECO:0000256" key="1">
    <source>
        <dbReference type="SAM" id="Phobius"/>
    </source>
</evidence>
<evidence type="ECO:0000313" key="3">
    <source>
        <dbReference type="Proteomes" id="UP001204524"/>
    </source>
</evidence>
<keyword evidence="1" id="KW-0812">Transmembrane</keyword>
<dbReference type="EMBL" id="JANARS010000001">
    <property type="protein sequence ID" value="MCP3420336.1"/>
    <property type="molecule type" value="Genomic_DNA"/>
</dbReference>
<name>A0ABT1KUN6_9ACTN</name>
<evidence type="ECO:0000313" key="2">
    <source>
        <dbReference type="EMBL" id="MCP3420336.1"/>
    </source>
</evidence>
<dbReference type="Proteomes" id="UP001204524">
    <property type="component" value="Unassembled WGS sequence"/>
</dbReference>
<proteinExistence type="predicted"/>
<reference evidence="2 3" key="1">
    <citation type="submission" date="2022-06" db="EMBL/GenBank/DDBJ databases">
        <authorList>
            <person name="So Y."/>
        </authorList>
    </citation>
    <scope>NUCLEOTIDE SEQUENCE [LARGE SCALE GENOMIC DNA]</scope>
    <source>
        <strain evidence="2 3">STR3</strain>
    </source>
</reference>
<accession>A0ABT1KUN6</accession>
<keyword evidence="1" id="KW-0472">Membrane</keyword>
<organism evidence="2 3">
    <name type="scientific">Nocardioides pinisoli</name>
    <dbReference type="NCBI Taxonomy" id="2950279"/>
    <lineage>
        <taxon>Bacteria</taxon>
        <taxon>Bacillati</taxon>
        <taxon>Actinomycetota</taxon>
        <taxon>Actinomycetes</taxon>
        <taxon>Propionibacteriales</taxon>
        <taxon>Nocardioidaceae</taxon>
        <taxon>Nocardioides</taxon>
    </lineage>
</organism>
<dbReference type="RefSeq" id="WP_254179580.1">
    <property type="nucleotide sequence ID" value="NZ_JANARS010000001.1"/>
</dbReference>
<keyword evidence="1" id="KW-1133">Transmembrane helix</keyword>
<keyword evidence="3" id="KW-1185">Reference proteome</keyword>
<protein>
    <submittedName>
        <fullName evidence="2">Uncharacterized protein</fullName>
    </submittedName>
</protein>